<feature type="non-terminal residue" evidence="1">
    <location>
        <position position="73"/>
    </location>
</feature>
<reference evidence="1 2" key="1">
    <citation type="journal article" date="2018" name="New Phytol.">
        <title>Phylogenomics of Endogonaceae and evolution of mycorrhizas within Mucoromycota.</title>
        <authorList>
            <person name="Chang Y."/>
            <person name="Desiro A."/>
            <person name="Na H."/>
            <person name="Sandor L."/>
            <person name="Lipzen A."/>
            <person name="Clum A."/>
            <person name="Barry K."/>
            <person name="Grigoriev I.V."/>
            <person name="Martin F.M."/>
            <person name="Stajich J.E."/>
            <person name="Smith M.E."/>
            <person name="Bonito G."/>
            <person name="Spatafora J.W."/>
        </authorList>
    </citation>
    <scope>NUCLEOTIDE SEQUENCE [LARGE SCALE GENOMIC DNA]</scope>
    <source>
        <strain evidence="1 2">AD002</strain>
    </source>
</reference>
<comment type="caution">
    <text evidence="1">The sequence shown here is derived from an EMBL/GenBank/DDBJ whole genome shotgun (WGS) entry which is preliminary data.</text>
</comment>
<accession>A0A433QQ69</accession>
<evidence type="ECO:0000313" key="2">
    <source>
        <dbReference type="Proteomes" id="UP000274822"/>
    </source>
</evidence>
<organism evidence="1 2">
    <name type="scientific">Jimgerdemannia flammicorona</name>
    <dbReference type="NCBI Taxonomy" id="994334"/>
    <lineage>
        <taxon>Eukaryota</taxon>
        <taxon>Fungi</taxon>
        <taxon>Fungi incertae sedis</taxon>
        <taxon>Mucoromycota</taxon>
        <taxon>Mucoromycotina</taxon>
        <taxon>Endogonomycetes</taxon>
        <taxon>Endogonales</taxon>
        <taxon>Endogonaceae</taxon>
        <taxon>Jimgerdemannia</taxon>
    </lineage>
</organism>
<dbReference type="Pfam" id="PF04908">
    <property type="entry name" value="SH3BGR"/>
    <property type="match status" value="1"/>
</dbReference>
<dbReference type="Gene3D" id="3.40.30.10">
    <property type="entry name" value="Glutaredoxin"/>
    <property type="match status" value="1"/>
</dbReference>
<dbReference type="SUPFAM" id="SSF52833">
    <property type="entry name" value="Thioredoxin-like"/>
    <property type="match status" value="1"/>
</dbReference>
<name>A0A433QQ69_9FUNG</name>
<evidence type="ECO:0000313" key="1">
    <source>
        <dbReference type="EMBL" id="RUS31934.1"/>
    </source>
</evidence>
<dbReference type="AlphaFoldDB" id="A0A433QQ69"/>
<dbReference type="InterPro" id="IPR006993">
    <property type="entry name" value="Glut_rich_SH3-bd"/>
</dbReference>
<dbReference type="Proteomes" id="UP000274822">
    <property type="component" value="Unassembled WGS sequence"/>
</dbReference>
<dbReference type="InterPro" id="IPR036249">
    <property type="entry name" value="Thioredoxin-like_sf"/>
</dbReference>
<proteinExistence type="predicted"/>
<protein>
    <submittedName>
        <fullName evidence="1">Uncharacterized protein</fullName>
    </submittedName>
</protein>
<gene>
    <name evidence="1" type="ORF">BC938DRAFT_476725</name>
</gene>
<keyword evidence="2" id="KW-1185">Reference proteome</keyword>
<dbReference type="EMBL" id="RBNJ01002478">
    <property type="protein sequence ID" value="RUS31934.1"/>
    <property type="molecule type" value="Genomic_DNA"/>
</dbReference>
<sequence length="73" mass="8448">MKYKSQVLTICKIPYDFIDVATDETANMYMKRKNLGVTTELPPIFVDGEYKGLFAQFEEAVEFDELDQFLGLQ</sequence>